<gene>
    <name evidence="1" type="ORF">SAMN04488078_11581</name>
</gene>
<sequence>MLPIENTIYQQLRFFQREYRAKPEELIILIGFKTFNEWARKVAQDSPELLADLNLPQPDGDLPGDHLL</sequence>
<name>A0A239MGV1_9RHOB</name>
<accession>A0A239MGV1</accession>
<proteinExistence type="predicted"/>
<dbReference type="AlphaFoldDB" id="A0A239MGV1"/>
<evidence type="ECO:0000313" key="2">
    <source>
        <dbReference type="Proteomes" id="UP000198440"/>
    </source>
</evidence>
<dbReference type="RefSeq" id="WP_089280579.1">
    <property type="nucleotide sequence ID" value="NZ_FZON01000158.1"/>
</dbReference>
<organism evidence="1 2">
    <name type="scientific">Antarctobacter heliothermus</name>
    <dbReference type="NCBI Taxonomy" id="74033"/>
    <lineage>
        <taxon>Bacteria</taxon>
        <taxon>Pseudomonadati</taxon>
        <taxon>Pseudomonadota</taxon>
        <taxon>Alphaproteobacteria</taxon>
        <taxon>Rhodobacterales</taxon>
        <taxon>Roseobacteraceae</taxon>
        <taxon>Antarctobacter</taxon>
    </lineage>
</organism>
<evidence type="ECO:0000313" key="1">
    <source>
        <dbReference type="EMBL" id="SNT41443.1"/>
    </source>
</evidence>
<dbReference type="Proteomes" id="UP000198440">
    <property type="component" value="Unassembled WGS sequence"/>
</dbReference>
<protein>
    <submittedName>
        <fullName evidence="1">Uncharacterized protein</fullName>
    </submittedName>
</protein>
<reference evidence="1 2" key="1">
    <citation type="submission" date="2017-06" db="EMBL/GenBank/DDBJ databases">
        <authorList>
            <person name="Kim H.J."/>
            <person name="Triplett B.A."/>
        </authorList>
    </citation>
    <scope>NUCLEOTIDE SEQUENCE [LARGE SCALE GENOMIC DNA]</scope>
    <source>
        <strain evidence="1 2">DSM 11445</strain>
    </source>
</reference>
<dbReference type="EMBL" id="FZON01000158">
    <property type="protein sequence ID" value="SNT41443.1"/>
    <property type="molecule type" value="Genomic_DNA"/>
</dbReference>